<organism evidence="2">
    <name type="scientific">marine sediment metagenome</name>
    <dbReference type="NCBI Taxonomy" id="412755"/>
    <lineage>
        <taxon>unclassified sequences</taxon>
        <taxon>metagenomes</taxon>
        <taxon>ecological metagenomes</taxon>
    </lineage>
</organism>
<sequence>MALGTITVQVNALTSNAYSSFTNVVIQAYYYCSSKLGEDIGLTSGAVGTDAVTSNDNEGIAVAMLAAAMLDNGKLHALPDGVPKTIDELFTDELQDMLFTPEEADETSIGKGVTWDNEPPNTFSDRWEVS</sequence>
<name>A0A0F8VRY7_9ZZZZ</name>
<gene>
    <name evidence="2" type="ORF">LCGC14_3158840</name>
</gene>
<comment type="caution">
    <text evidence="2">The sequence shown here is derived from an EMBL/GenBank/DDBJ whole genome shotgun (WGS) entry which is preliminary data.</text>
</comment>
<reference evidence="2" key="1">
    <citation type="journal article" date="2015" name="Nature">
        <title>Complex archaea that bridge the gap between prokaryotes and eukaryotes.</title>
        <authorList>
            <person name="Spang A."/>
            <person name="Saw J.H."/>
            <person name="Jorgensen S.L."/>
            <person name="Zaremba-Niedzwiedzka K."/>
            <person name="Martijn J."/>
            <person name="Lind A.E."/>
            <person name="van Eijk R."/>
            <person name="Schleper C."/>
            <person name="Guy L."/>
            <person name="Ettema T.J."/>
        </authorList>
    </citation>
    <scope>NUCLEOTIDE SEQUENCE</scope>
</reference>
<protein>
    <submittedName>
        <fullName evidence="2">Uncharacterized protein</fullName>
    </submittedName>
</protein>
<feature type="region of interest" description="Disordered" evidence="1">
    <location>
        <begin position="101"/>
        <end position="130"/>
    </location>
</feature>
<accession>A0A0F8VRY7</accession>
<evidence type="ECO:0000256" key="1">
    <source>
        <dbReference type="SAM" id="MobiDB-lite"/>
    </source>
</evidence>
<dbReference type="AlphaFoldDB" id="A0A0F8VRY7"/>
<proteinExistence type="predicted"/>
<dbReference type="EMBL" id="LAZR01069761">
    <property type="protein sequence ID" value="KKK47077.1"/>
    <property type="molecule type" value="Genomic_DNA"/>
</dbReference>
<evidence type="ECO:0000313" key="2">
    <source>
        <dbReference type="EMBL" id="KKK47077.1"/>
    </source>
</evidence>